<feature type="transmembrane region" description="Helical" evidence="1">
    <location>
        <begin position="20"/>
        <end position="45"/>
    </location>
</feature>
<protein>
    <submittedName>
        <fullName evidence="2">Uncharacterized protein</fullName>
    </submittedName>
</protein>
<dbReference type="Proteomes" id="UP000000768">
    <property type="component" value="Chromosome 7"/>
</dbReference>
<accession>A0A1Z5R8A6</accession>
<dbReference type="Gramene" id="OQU80004">
    <property type="protein sequence ID" value="OQU80004"/>
    <property type="gene ID" value="SORBI_3007G066050"/>
</dbReference>
<dbReference type="AlphaFoldDB" id="A0A1Z5R8A6"/>
<dbReference type="InParanoid" id="A0A1Z5R8A6"/>
<reference evidence="2 3" key="1">
    <citation type="journal article" date="2009" name="Nature">
        <title>The Sorghum bicolor genome and the diversification of grasses.</title>
        <authorList>
            <person name="Paterson A.H."/>
            <person name="Bowers J.E."/>
            <person name="Bruggmann R."/>
            <person name="Dubchak I."/>
            <person name="Grimwood J."/>
            <person name="Gundlach H."/>
            <person name="Haberer G."/>
            <person name="Hellsten U."/>
            <person name="Mitros T."/>
            <person name="Poliakov A."/>
            <person name="Schmutz J."/>
            <person name="Spannagl M."/>
            <person name="Tang H."/>
            <person name="Wang X."/>
            <person name="Wicker T."/>
            <person name="Bharti A.K."/>
            <person name="Chapman J."/>
            <person name="Feltus F.A."/>
            <person name="Gowik U."/>
            <person name="Grigoriev I.V."/>
            <person name="Lyons E."/>
            <person name="Maher C.A."/>
            <person name="Martis M."/>
            <person name="Narechania A."/>
            <person name="Otillar R.P."/>
            <person name="Penning B.W."/>
            <person name="Salamov A.A."/>
            <person name="Wang Y."/>
            <person name="Zhang L."/>
            <person name="Carpita N.C."/>
            <person name="Freeling M."/>
            <person name="Gingle A.R."/>
            <person name="Hash C.T."/>
            <person name="Keller B."/>
            <person name="Klein P."/>
            <person name="Kresovich S."/>
            <person name="McCann M.C."/>
            <person name="Ming R."/>
            <person name="Peterson D.G."/>
            <person name="Mehboob-ur-Rahman"/>
            <person name="Ware D."/>
            <person name="Westhoff P."/>
            <person name="Mayer K.F."/>
            <person name="Messing J."/>
            <person name="Rokhsar D.S."/>
        </authorList>
    </citation>
    <scope>NUCLEOTIDE SEQUENCE [LARGE SCALE GENOMIC DNA]</scope>
    <source>
        <strain evidence="3">cv. BTx623</strain>
    </source>
</reference>
<evidence type="ECO:0000256" key="1">
    <source>
        <dbReference type="SAM" id="Phobius"/>
    </source>
</evidence>
<evidence type="ECO:0000313" key="2">
    <source>
        <dbReference type="EMBL" id="OQU80004.1"/>
    </source>
</evidence>
<evidence type="ECO:0000313" key="3">
    <source>
        <dbReference type="Proteomes" id="UP000000768"/>
    </source>
</evidence>
<dbReference type="EMBL" id="CM000766">
    <property type="protein sequence ID" value="OQU80004.1"/>
    <property type="molecule type" value="Genomic_DNA"/>
</dbReference>
<sequence length="81" mass="9472">MDEKEFDSRSGVNPKSSDIVACCVLDAVLCWIPIQFILFFCFFVIMDILLSQVNLVDFGVERDQTKILTRQKFWLKFYLLA</sequence>
<keyword evidence="3" id="KW-1185">Reference proteome</keyword>
<keyword evidence="1" id="KW-0472">Membrane</keyword>
<reference evidence="3" key="2">
    <citation type="journal article" date="2018" name="Plant J.">
        <title>The Sorghum bicolor reference genome: improved assembly, gene annotations, a transcriptome atlas, and signatures of genome organization.</title>
        <authorList>
            <person name="McCormick R.F."/>
            <person name="Truong S.K."/>
            <person name="Sreedasyam A."/>
            <person name="Jenkins J."/>
            <person name="Shu S."/>
            <person name="Sims D."/>
            <person name="Kennedy M."/>
            <person name="Amirebrahimi M."/>
            <person name="Weers B.D."/>
            <person name="McKinley B."/>
            <person name="Mattison A."/>
            <person name="Morishige D.T."/>
            <person name="Grimwood J."/>
            <person name="Schmutz J."/>
            <person name="Mullet J.E."/>
        </authorList>
    </citation>
    <scope>NUCLEOTIDE SEQUENCE [LARGE SCALE GENOMIC DNA]</scope>
    <source>
        <strain evidence="3">cv. BTx623</strain>
    </source>
</reference>
<keyword evidence="1" id="KW-1133">Transmembrane helix</keyword>
<organism evidence="2 3">
    <name type="scientific">Sorghum bicolor</name>
    <name type="common">Sorghum</name>
    <name type="synonym">Sorghum vulgare</name>
    <dbReference type="NCBI Taxonomy" id="4558"/>
    <lineage>
        <taxon>Eukaryota</taxon>
        <taxon>Viridiplantae</taxon>
        <taxon>Streptophyta</taxon>
        <taxon>Embryophyta</taxon>
        <taxon>Tracheophyta</taxon>
        <taxon>Spermatophyta</taxon>
        <taxon>Magnoliopsida</taxon>
        <taxon>Liliopsida</taxon>
        <taxon>Poales</taxon>
        <taxon>Poaceae</taxon>
        <taxon>PACMAD clade</taxon>
        <taxon>Panicoideae</taxon>
        <taxon>Andropogonodae</taxon>
        <taxon>Andropogoneae</taxon>
        <taxon>Sorghinae</taxon>
        <taxon>Sorghum</taxon>
    </lineage>
</organism>
<proteinExistence type="predicted"/>
<gene>
    <name evidence="2" type="ORF">SORBI_3007G066050</name>
</gene>
<name>A0A1Z5R8A6_SORBI</name>
<keyword evidence="1" id="KW-0812">Transmembrane</keyword>